<keyword evidence="4" id="KW-0256">Endoplasmic reticulum</keyword>
<reference evidence="16" key="1">
    <citation type="submission" date="2025-08" db="UniProtKB">
        <authorList>
            <consortium name="RefSeq"/>
        </authorList>
    </citation>
    <scope>IDENTIFICATION</scope>
    <source>
        <tissue evidence="16">Whole insect</tissue>
    </source>
</reference>
<accession>A0A6P7FB98</accession>
<dbReference type="FunCoup" id="A0A6P7FB98">
    <property type="interactions" value="1499"/>
</dbReference>
<evidence type="ECO:0000256" key="9">
    <source>
        <dbReference type="ARBA" id="ARBA00061226"/>
    </source>
</evidence>
<organism evidence="16">
    <name type="scientific">Diabrotica virgifera virgifera</name>
    <name type="common">western corn rootworm</name>
    <dbReference type="NCBI Taxonomy" id="50390"/>
    <lineage>
        <taxon>Eukaryota</taxon>
        <taxon>Metazoa</taxon>
        <taxon>Ecdysozoa</taxon>
        <taxon>Arthropoda</taxon>
        <taxon>Hexapoda</taxon>
        <taxon>Insecta</taxon>
        <taxon>Pterygota</taxon>
        <taxon>Neoptera</taxon>
        <taxon>Endopterygota</taxon>
        <taxon>Coleoptera</taxon>
        <taxon>Polyphaga</taxon>
        <taxon>Cucujiformia</taxon>
        <taxon>Chrysomeloidea</taxon>
        <taxon>Chrysomelidae</taxon>
        <taxon>Galerucinae</taxon>
        <taxon>Diabroticina</taxon>
        <taxon>Diabroticites</taxon>
        <taxon>Diabrotica</taxon>
    </lineage>
</organism>
<name>A0A6P7FB98_DIAVI</name>
<feature type="region of interest" description="Disordered" evidence="12">
    <location>
        <begin position="801"/>
        <end position="828"/>
    </location>
</feature>
<dbReference type="SUPFAM" id="SSF49785">
    <property type="entry name" value="Galactose-binding domain-like"/>
    <property type="match status" value="1"/>
</dbReference>
<comment type="subunit">
    <text evidence="10">Interacts with EMP65.</text>
</comment>
<protein>
    <submittedName>
        <fullName evidence="16">SUN domain-containing ossification factor</fullName>
    </submittedName>
</protein>
<proteinExistence type="inferred from homology"/>
<keyword evidence="7" id="KW-0325">Glycoprotein</keyword>
<keyword evidence="11" id="KW-0175">Coiled coil</keyword>
<dbReference type="FunFam" id="2.60.120.260:FF:000099">
    <property type="entry name" value="Uncharacterized protein, isoform C"/>
    <property type="match status" value="1"/>
</dbReference>
<feature type="region of interest" description="Disordered" evidence="12">
    <location>
        <begin position="378"/>
        <end position="405"/>
    </location>
</feature>
<evidence type="ECO:0000256" key="7">
    <source>
        <dbReference type="ARBA" id="ARBA00023180"/>
    </source>
</evidence>
<comment type="similarity">
    <text evidence="9">Belongs to the SLP1 family.</text>
</comment>
<dbReference type="RefSeq" id="XP_028130813.1">
    <property type="nucleotide sequence ID" value="XM_028275012.1"/>
</dbReference>
<dbReference type="PROSITE" id="PS51469">
    <property type="entry name" value="SUN"/>
    <property type="match status" value="1"/>
</dbReference>
<gene>
    <name evidence="16" type="primary">LOC114326598</name>
</gene>
<dbReference type="InterPro" id="IPR045120">
    <property type="entry name" value="Suco/Slp1-like"/>
</dbReference>
<feature type="coiled-coil region" evidence="11">
    <location>
        <begin position="708"/>
        <end position="767"/>
    </location>
</feature>
<evidence type="ECO:0000256" key="8">
    <source>
        <dbReference type="ARBA" id="ARBA00046288"/>
    </source>
</evidence>
<feature type="domain" description="SUN" evidence="15">
    <location>
        <begin position="211"/>
        <end position="371"/>
    </location>
</feature>
<feature type="transmembrane region" description="Helical" evidence="13">
    <location>
        <begin position="771"/>
        <end position="792"/>
    </location>
</feature>
<feature type="signal peptide" evidence="14">
    <location>
        <begin position="1"/>
        <end position="24"/>
    </location>
</feature>
<dbReference type="OrthoDB" id="266334at2759"/>
<dbReference type="InParanoid" id="A0A6P7FB98"/>
<evidence type="ECO:0000256" key="10">
    <source>
        <dbReference type="ARBA" id="ARBA00064635"/>
    </source>
</evidence>
<keyword evidence="5 13" id="KW-1133">Transmembrane helix</keyword>
<evidence type="ECO:0000256" key="4">
    <source>
        <dbReference type="ARBA" id="ARBA00022824"/>
    </source>
</evidence>
<feature type="chain" id="PRO_5027724166" evidence="14">
    <location>
        <begin position="25"/>
        <end position="954"/>
    </location>
</feature>
<evidence type="ECO:0000256" key="2">
    <source>
        <dbReference type="ARBA" id="ARBA00022692"/>
    </source>
</evidence>
<evidence type="ECO:0000256" key="14">
    <source>
        <dbReference type="SAM" id="SignalP"/>
    </source>
</evidence>
<evidence type="ECO:0000256" key="11">
    <source>
        <dbReference type="SAM" id="Coils"/>
    </source>
</evidence>
<keyword evidence="3 14" id="KW-0732">Signal</keyword>
<dbReference type="InterPro" id="IPR008979">
    <property type="entry name" value="Galactose-bd-like_sf"/>
</dbReference>
<keyword evidence="2 13" id="KW-0812">Transmembrane</keyword>
<evidence type="ECO:0000256" key="13">
    <source>
        <dbReference type="SAM" id="Phobius"/>
    </source>
</evidence>
<dbReference type="Pfam" id="PF07738">
    <property type="entry name" value="Sad1_UNC"/>
    <property type="match status" value="1"/>
</dbReference>
<evidence type="ECO:0000313" key="16">
    <source>
        <dbReference type="RefSeq" id="XP_028130813.1"/>
    </source>
</evidence>
<dbReference type="KEGG" id="dvv:114326598"/>
<keyword evidence="6 13" id="KW-0472">Membrane</keyword>
<evidence type="ECO:0000256" key="12">
    <source>
        <dbReference type="SAM" id="MobiDB-lite"/>
    </source>
</evidence>
<dbReference type="GO" id="GO:0005789">
    <property type="term" value="C:endoplasmic reticulum membrane"/>
    <property type="evidence" value="ECO:0007669"/>
    <property type="project" value="UniProtKB-SubCell"/>
</dbReference>
<evidence type="ECO:0000259" key="15">
    <source>
        <dbReference type="PROSITE" id="PS51469"/>
    </source>
</evidence>
<sequence length="954" mass="107044">MKNGTVTIVLNVVLFLIGIPCINLEDVNTVLNPTSSLVQNESIRDYQESDKVDEKLANIEPVLEPILEPSVNVEESVKVAIDSESLEGQKGPNTENDKSEVPNRVIDDTPILLSTESSTVELDQLSDISVVLTSQNEEIASKKILETENVNIPINISANTSAESEEKKVEETVIQSEEGEKNATEGKTEDIPSFSEWAQKRLEEVEKNEQINSSMKGNQVPNGKTQNAKLRWKNYASLDCGAKVVAANPEANSPGAILSPSSDEYKLNPCTSRIWFVVELCEAIQAKKIDLANYELFSSSPKEFTVSVSERFPTRDWAQIGKFTAKDERDIQSFDLDTELFGKYIKVEIKSHYGSEHYCPISLFRAYGASVFEVLQKEDSSVNRPDDDDEDEDDEENDLNSSQTDKKNLFSSATDAVMSVVKRAAQILGTKSNDDSQKTNSSSASTLINTCSSPRHIISCQKCNETLYGQIYELLSCKAEEIRRIVSINSIYKTLVSSCICKKFGYDFKNQSDRNYLIKNIEAFFPESYIGAMCNEAAILENYGVLNVSQQFNNITKKISNEKLIEMNIEIQEVRVVESVTSSDILQNNTITNVSTDEIAQIKPTKTLTVNETLPKTDTQGTPSESVASVETVTELPETAIFPESTTEGTFVSEGDVSTEGTDVLDDQLNNIISDLTAEGPTVVPSSASANSPQAAKESIFLRLFNRIKALERNMSLSSQYLEELSKRYKKQVEEMREETQKRDELNKQLEERLDKLTSTIENMAAERRTFLSVAYCLLFLGLSCLGIYFFCGKRTEVSRDREEMPSAGRRKSVDDMKKKEEKKRRPSDQVLKIVRYSSLNEDRKPKKKKKKIYHNRSISLGSIKLDKEKWPEEGEGRSMIEEVPVVLDESDNSILDGCKLSKEVEIEGQSKSSQTEIECRNEENNLSTYANLISNEPIKKEKKGLKRLLKKVF</sequence>
<feature type="region of interest" description="Disordered" evidence="12">
    <location>
        <begin position="82"/>
        <end position="102"/>
    </location>
</feature>
<dbReference type="Gene3D" id="2.60.120.260">
    <property type="entry name" value="Galactose-binding domain-like"/>
    <property type="match status" value="1"/>
</dbReference>
<dbReference type="AlphaFoldDB" id="A0A6P7FB98"/>
<dbReference type="GO" id="GO:0034975">
    <property type="term" value="P:protein folding in endoplasmic reticulum"/>
    <property type="evidence" value="ECO:0007669"/>
    <property type="project" value="TreeGrafter"/>
</dbReference>
<comment type="subcellular location">
    <subcellularLocation>
        <location evidence="8">Endomembrane system</location>
        <topology evidence="8">Single-pass type I membrane protein</topology>
    </subcellularLocation>
    <subcellularLocation>
        <location evidence="1">Endoplasmic reticulum membrane</location>
        <topology evidence="1">Single-pass membrane protein</topology>
    </subcellularLocation>
</comment>
<dbReference type="InterPro" id="IPR012919">
    <property type="entry name" value="SUN_dom"/>
</dbReference>
<dbReference type="PANTHER" id="PTHR12953">
    <property type="entry name" value="MEMBRANE PROTEIN CH1 RELATED"/>
    <property type="match status" value="1"/>
</dbReference>
<evidence type="ECO:0000256" key="6">
    <source>
        <dbReference type="ARBA" id="ARBA00023136"/>
    </source>
</evidence>
<dbReference type="PANTHER" id="PTHR12953:SF0">
    <property type="entry name" value="SUN DOMAIN-CONTAINING OSSIFICATION FACTOR"/>
    <property type="match status" value="1"/>
</dbReference>
<evidence type="ECO:0000256" key="1">
    <source>
        <dbReference type="ARBA" id="ARBA00004389"/>
    </source>
</evidence>
<feature type="compositionally biased region" description="Acidic residues" evidence="12">
    <location>
        <begin position="386"/>
        <end position="398"/>
    </location>
</feature>
<evidence type="ECO:0000256" key="5">
    <source>
        <dbReference type="ARBA" id="ARBA00022989"/>
    </source>
</evidence>
<evidence type="ECO:0000256" key="3">
    <source>
        <dbReference type="ARBA" id="ARBA00022729"/>
    </source>
</evidence>